<dbReference type="InterPro" id="IPR026444">
    <property type="entry name" value="Secre_tail"/>
</dbReference>
<evidence type="ECO:0000313" key="4">
    <source>
        <dbReference type="Proteomes" id="UP001211005"/>
    </source>
</evidence>
<feature type="domain" description="PorZ N-terminal beta-propeller" evidence="2">
    <location>
        <begin position="54"/>
        <end position="212"/>
    </location>
</feature>
<evidence type="ECO:0000256" key="1">
    <source>
        <dbReference type="SAM" id="SignalP"/>
    </source>
</evidence>
<dbReference type="SUPFAM" id="SSF63829">
    <property type="entry name" value="Calcium-dependent phosphotriesterase"/>
    <property type="match status" value="1"/>
</dbReference>
<keyword evidence="1" id="KW-0732">Signal</keyword>
<feature type="signal peptide" evidence="1">
    <location>
        <begin position="1"/>
        <end position="27"/>
    </location>
</feature>
<dbReference type="Proteomes" id="UP001211005">
    <property type="component" value="Chromosome"/>
</dbReference>
<protein>
    <submittedName>
        <fullName evidence="3">T9SS type A sorting domain-containing protein</fullName>
    </submittedName>
</protein>
<accession>A0ABY7LMM5</accession>
<sequence>MIRLLRTLGFGTMLFAGLLAAPAAGQAQSVGYGDWQLHLPTSSSRVLADTGPRIYVAAENAFYYFDKETSTTALLSRRDGLNGVGVQTLAYDSVSQQLLVAYRDANLDLLSPDGGRVRNVSDIQRKQLSGAKTVNHIHFNGPRAYLACDFGLLVLDMNRLEVRDTYANIGPLGVAVKVYASTTVGGFVFAATDKGLLRASLSANLADFRSWNLDVPAPDGTFRTLVTHNGQVLAGRNFGGLLRYRSGTTWEPVATVYADQYRSLTSSRAGLLITDGRQVSLMNTATNALTVLRNAAVPAPINALRSRDGAIYVADEQRGLLRTTDRTTFEQFMPNAPQSKEAFGLLADARQNTVDVFSGGFNTASYVQSEQFQGFYEFKEGRWTNITKEAYPNRADYPNLKDLTRGARTPDGTLYIGSYGDGLLRWKGPGDFKQYTPANSPLVNDIPGAPYTRVTDVAVSAEGNVWVASRHTLQRGRSGLHVLNPATDTWRSAPFYPGFDNLDRLVLDDFGAVWVTQARKDGTGLMAYDDVNKGVPVYFTQGNGLPSNIVFALAKDRRGAIWATTDKGVALIDDPSSAFSTPNPVFTTPFLNGFPTLIEEVVRSIAIDGANRKWFGTDRGLWLFDENATKMLLHFTTENSPLPSNQITDVAVNDKTGEVFVATPGGVVSYRGSATITEGAPKDCARVSPNPVRTNFTGEVGVSGLANNGIVKITDVTGKLVYQTTATGGTVIWNLADYNGRKVQSGVYLVLSSDADGKNGCVSKIAVVEQ</sequence>
<reference evidence="3 4" key="1">
    <citation type="submission" date="2022-12" db="EMBL/GenBank/DDBJ databases">
        <title>Hymenobacter canadensis sp. nov. isolated from lake water of the Cambridge Bay, Canada.</title>
        <authorList>
            <person name="Kim W.H."/>
            <person name="Lee Y.M."/>
        </authorList>
    </citation>
    <scope>NUCLEOTIDE SEQUENCE [LARGE SCALE GENOMIC DNA]</scope>
    <source>
        <strain evidence="3 4">PAMC 29467</strain>
    </source>
</reference>
<dbReference type="EMBL" id="CP114767">
    <property type="protein sequence ID" value="WBA41689.1"/>
    <property type="molecule type" value="Genomic_DNA"/>
</dbReference>
<dbReference type="Gene3D" id="2.130.10.10">
    <property type="entry name" value="YVTN repeat-like/Quinoprotein amine dehydrogenase"/>
    <property type="match status" value="2"/>
</dbReference>
<dbReference type="RefSeq" id="WP_269559750.1">
    <property type="nucleotide sequence ID" value="NZ_CP114767.1"/>
</dbReference>
<organism evidence="3 4">
    <name type="scientific">Hymenobacter canadensis</name>
    <dbReference type="NCBI Taxonomy" id="2999067"/>
    <lineage>
        <taxon>Bacteria</taxon>
        <taxon>Pseudomonadati</taxon>
        <taxon>Bacteroidota</taxon>
        <taxon>Cytophagia</taxon>
        <taxon>Cytophagales</taxon>
        <taxon>Hymenobacteraceae</taxon>
        <taxon>Hymenobacter</taxon>
    </lineage>
</organism>
<gene>
    <name evidence="3" type="ORF">O3303_17990</name>
</gene>
<proteinExistence type="predicted"/>
<dbReference type="Pfam" id="PF21544">
    <property type="entry name" value="PorZ_N_b_propeller"/>
    <property type="match status" value="1"/>
</dbReference>
<dbReference type="InterPro" id="IPR015943">
    <property type="entry name" value="WD40/YVTN_repeat-like_dom_sf"/>
</dbReference>
<evidence type="ECO:0000259" key="2">
    <source>
        <dbReference type="Pfam" id="PF21544"/>
    </source>
</evidence>
<evidence type="ECO:0000313" key="3">
    <source>
        <dbReference type="EMBL" id="WBA41689.1"/>
    </source>
</evidence>
<dbReference type="InterPro" id="IPR048954">
    <property type="entry name" value="PorZ_N"/>
</dbReference>
<feature type="chain" id="PRO_5046015624" evidence="1">
    <location>
        <begin position="28"/>
        <end position="770"/>
    </location>
</feature>
<dbReference type="SUPFAM" id="SSF50998">
    <property type="entry name" value="Quinoprotein alcohol dehydrogenase-like"/>
    <property type="match status" value="1"/>
</dbReference>
<name>A0ABY7LMM5_9BACT</name>
<keyword evidence="4" id="KW-1185">Reference proteome</keyword>
<dbReference type="NCBIfam" id="TIGR04183">
    <property type="entry name" value="Por_Secre_tail"/>
    <property type="match status" value="1"/>
</dbReference>
<dbReference type="InterPro" id="IPR011047">
    <property type="entry name" value="Quinoprotein_ADH-like_sf"/>
</dbReference>